<comment type="caution">
    <text evidence="12">The sequence shown here is derived from an EMBL/GenBank/DDBJ whole genome shotgun (WGS) entry which is preliminary data.</text>
</comment>
<dbReference type="InterPro" id="IPR056798">
    <property type="entry name" value="ADH_Fe_C"/>
</dbReference>
<evidence type="ECO:0000256" key="8">
    <source>
        <dbReference type="PIRNR" id="PIRNR000111"/>
    </source>
</evidence>
<evidence type="ECO:0000256" key="5">
    <source>
        <dbReference type="ARBA" id="ARBA00023268"/>
    </source>
</evidence>
<evidence type="ECO:0000259" key="11">
    <source>
        <dbReference type="Pfam" id="PF25137"/>
    </source>
</evidence>
<dbReference type="Gene3D" id="3.40.50.1970">
    <property type="match status" value="1"/>
</dbReference>
<evidence type="ECO:0000256" key="4">
    <source>
        <dbReference type="ARBA" id="ARBA00023027"/>
    </source>
</evidence>
<proteinExistence type="inferred from homology"/>
<dbReference type="AlphaFoldDB" id="A0A841A6Y7"/>
<evidence type="ECO:0000259" key="10">
    <source>
        <dbReference type="Pfam" id="PF00465"/>
    </source>
</evidence>
<dbReference type="Pfam" id="PF00171">
    <property type="entry name" value="Aldedh"/>
    <property type="match status" value="1"/>
</dbReference>
<evidence type="ECO:0000256" key="3">
    <source>
        <dbReference type="ARBA" id="ARBA00023004"/>
    </source>
</evidence>
<keyword evidence="3" id="KW-0408">Iron</keyword>
<dbReference type="InterPro" id="IPR016161">
    <property type="entry name" value="Ald_DH/histidinol_DH"/>
</dbReference>
<evidence type="ECO:0000256" key="6">
    <source>
        <dbReference type="ARBA" id="ARBA00035641"/>
    </source>
</evidence>
<evidence type="ECO:0000313" key="12">
    <source>
        <dbReference type="EMBL" id="MBB5830616.1"/>
    </source>
</evidence>
<evidence type="ECO:0000256" key="1">
    <source>
        <dbReference type="ARBA" id="ARBA00001954"/>
    </source>
</evidence>
<dbReference type="FunFam" id="3.40.50.1970:FF:000002">
    <property type="entry name" value="Aldehyde-alcohol dehydrogenase"/>
    <property type="match status" value="1"/>
</dbReference>
<dbReference type="Gene3D" id="3.40.605.10">
    <property type="entry name" value="Aldehyde Dehydrogenase, Chain A, domain 1"/>
    <property type="match status" value="1"/>
</dbReference>
<dbReference type="InterPro" id="IPR034789">
    <property type="entry name" value="AAD_C"/>
</dbReference>
<dbReference type="PANTHER" id="PTHR11496">
    <property type="entry name" value="ALCOHOL DEHYDROGENASE"/>
    <property type="match status" value="1"/>
</dbReference>
<feature type="domain" description="Aldehyde dehydrogenase" evidence="9">
    <location>
        <begin position="17"/>
        <end position="408"/>
    </location>
</feature>
<comment type="similarity">
    <text evidence="7 8">In the C-terminal section; belongs to the iron-containing alcohol dehydrogenase family.</text>
</comment>
<dbReference type="SUPFAM" id="SSF56796">
    <property type="entry name" value="Dehydroquinate synthase-like"/>
    <property type="match status" value="1"/>
</dbReference>
<accession>A0A841A6Y7</accession>
<keyword evidence="13" id="KW-1185">Reference proteome</keyword>
<dbReference type="Pfam" id="PF00465">
    <property type="entry name" value="Fe-ADH"/>
    <property type="match status" value="1"/>
</dbReference>
<dbReference type="GO" id="GO:0008774">
    <property type="term" value="F:acetaldehyde dehydrogenase (acetylating) activity"/>
    <property type="evidence" value="ECO:0007669"/>
    <property type="project" value="UniProtKB-UniRule"/>
</dbReference>
<dbReference type="InterPro" id="IPR012079">
    <property type="entry name" value="Bifunc_Ald-ADH"/>
</dbReference>
<evidence type="ECO:0000256" key="7">
    <source>
        <dbReference type="ARBA" id="ARBA00035645"/>
    </source>
</evidence>
<evidence type="ECO:0000313" key="13">
    <source>
        <dbReference type="Proteomes" id="UP000588158"/>
    </source>
</evidence>
<dbReference type="GO" id="GO:0015976">
    <property type="term" value="P:carbon utilization"/>
    <property type="evidence" value="ECO:0007669"/>
    <property type="project" value="InterPro"/>
</dbReference>
<dbReference type="RefSeq" id="WP_184324213.1">
    <property type="nucleotide sequence ID" value="NZ_JACHLZ010000001.1"/>
</dbReference>
<dbReference type="GO" id="GO:0004022">
    <property type="term" value="F:alcohol dehydrogenase (NAD+) activity"/>
    <property type="evidence" value="ECO:0007669"/>
    <property type="project" value="UniProtKB-UniRule"/>
</dbReference>
<dbReference type="Gene3D" id="1.20.1090.10">
    <property type="entry name" value="Dehydroquinate synthase-like - alpha domain"/>
    <property type="match status" value="1"/>
</dbReference>
<dbReference type="InterPro" id="IPR039697">
    <property type="entry name" value="Alcohol_dehydrogenase_Fe"/>
</dbReference>
<dbReference type="InterPro" id="IPR016162">
    <property type="entry name" value="Ald_DH_N"/>
</dbReference>
<keyword evidence="5" id="KW-0511">Multifunctional enzyme</keyword>
<name>A0A841A6Y7_9MICO</name>
<dbReference type="Proteomes" id="UP000588158">
    <property type="component" value="Unassembled WGS sequence"/>
</dbReference>
<dbReference type="GO" id="GO:0006066">
    <property type="term" value="P:alcohol metabolic process"/>
    <property type="evidence" value="ECO:0007669"/>
    <property type="project" value="InterPro"/>
</dbReference>
<evidence type="ECO:0000256" key="2">
    <source>
        <dbReference type="ARBA" id="ARBA00023002"/>
    </source>
</evidence>
<comment type="similarity">
    <text evidence="6 8">In the N-terminal section; belongs to the aldehyde dehydrogenase family.</text>
</comment>
<keyword evidence="4" id="KW-0520">NAD</keyword>
<dbReference type="InterPro" id="IPR016163">
    <property type="entry name" value="Ald_DH_C"/>
</dbReference>
<sequence>MSTTSTPTEPTTEDTVAAMIDELAQRGRHALAAYASYTQEQIRSIVHAMALAGVDQHMPLARLAVEETGRGLFEDKCTKNLFATEYVWNSMKDDRTVGVISQDTQRGITEIAEPVGVVAGVTPVTNPTSTVMFKALIAVMTRNPIIFAFHPSAQRCSAEAARVVRDAAVAAGAPADCIQWIEEPSLGATTALLNHPSVALTLATGGAGMVRAAYSTGKPALGVGPGNVPVYVDRTAPIARTVNDLILSKTFDNGMICASEQAIFLHRDVRTAVLDEFAAQGAHLVTAAQKKKLQEVMVTEAGMIAPGVVGMGAAAIAELAGFTIPDGTTLLLVPIDGVGEQDPFSREKLCPVLAVATVKDRAEGLDRCEEMLEFGGLGHTAVLHATDPELEREFGLRMRACRIIVNSPSALGGIGDVYNGLLPSLTLGCGSYGHNSVSHNVGAADLLNIKRIAERRNNMQWFKVPPKTYFERYSIQYLQDMTDISRVFVVTDPGMVQFGYVDIVLDQLRRRGDVEWTVFSDVEPNPSSTTVFEGAQQMERFRPDCIIALGGGSAMDAAKGMWLFYEHPEASYFGMKQKFMDIRKRTYRFPTMGAKAQLVAVPTTAGTGSECTPFAVITDAETHVKYPLADYALTPSVAIVDAQFVDTVPRRTAADSGMDALTHAIESYVSTMASDFSRGLSVQALQLLLANLRPAVLEDDPIAKERVHNASALAGMAFANAFLGIVHSLSHKCGAEFGLAHGRTNAIFLPHVIRYNASRPVKRAIFPKYESFRADRDLADLARVAGLPASSTEEGVESLITAVRELAEDLGIELSLEANGVTREHLDRTIDDLAYRAYEDQCTPANPKQPLLSELKEIIEAAWKG</sequence>
<dbReference type="NCBIfam" id="NF010378">
    <property type="entry name" value="PRK13805.1"/>
    <property type="match status" value="1"/>
</dbReference>
<dbReference type="SUPFAM" id="SSF53720">
    <property type="entry name" value="ALDH-like"/>
    <property type="match status" value="1"/>
</dbReference>
<gene>
    <name evidence="12" type="ORF">HNR70_000429</name>
</gene>
<dbReference type="InterPro" id="IPR018211">
    <property type="entry name" value="ADH_Fe_CS"/>
</dbReference>
<dbReference type="CDD" id="cd08178">
    <property type="entry name" value="AAD_C"/>
    <property type="match status" value="1"/>
</dbReference>
<dbReference type="PANTHER" id="PTHR11496:SF83">
    <property type="entry name" value="HYDROXYACID-OXOACID TRANSHYDROGENASE, MITOCHONDRIAL"/>
    <property type="match status" value="1"/>
</dbReference>
<evidence type="ECO:0000259" key="9">
    <source>
        <dbReference type="Pfam" id="PF00171"/>
    </source>
</evidence>
<dbReference type="PROSITE" id="PS00913">
    <property type="entry name" value="ADH_IRON_1"/>
    <property type="match status" value="1"/>
</dbReference>
<feature type="domain" description="Fe-containing alcohol dehydrogenase-like C-terminal" evidence="11">
    <location>
        <begin position="654"/>
        <end position="863"/>
    </location>
</feature>
<comment type="cofactor">
    <cofactor evidence="1">
        <name>Fe(2+)</name>
        <dbReference type="ChEBI" id="CHEBI:29033"/>
    </cofactor>
</comment>
<reference evidence="12 13" key="1">
    <citation type="submission" date="2020-08" db="EMBL/GenBank/DDBJ databases">
        <title>Sequencing the genomes of 1000 actinobacteria strains.</title>
        <authorList>
            <person name="Klenk H.-P."/>
        </authorList>
    </citation>
    <scope>NUCLEOTIDE SEQUENCE [LARGE SCALE GENOMIC DNA]</scope>
    <source>
        <strain evidence="12 13">DSM 28796</strain>
    </source>
</reference>
<organism evidence="12 13">
    <name type="scientific">Brachybacterium aquaticum</name>
    <dbReference type="NCBI Taxonomy" id="1432564"/>
    <lineage>
        <taxon>Bacteria</taxon>
        <taxon>Bacillati</taxon>
        <taxon>Actinomycetota</taxon>
        <taxon>Actinomycetes</taxon>
        <taxon>Micrococcales</taxon>
        <taxon>Dermabacteraceae</taxon>
        <taxon>Brachybacterium</taxon>
    </lineage>
</organism>
<dbReference type="InterPro" id="IPR001670">
    <property type="entry name" value="ADH_Fe/GldA"/>
</dbReference>
<dbReference type="Gene3D" id="3.40.309.10">
    <property type="entry name" value="Aldehyde Dehydrogenase, Chain A, domain 2"/>
    <property type="match status" value="1"/>
</dbReference>
<dbReference type="FunFam" id="1.20.1090.10:FF:000001">
    <property type="entry name" value="Aldehyde-alcohol dehydrogenase"/>
    <property type="match status" value="1"/>
</dbReference>
<keyword evidence="2 8" id="KW-0560">Oxidoreductase</keyword>
<dbReference type="CDD" id="cd07122">
    <property type="entry name" value="ALDH_F20_ACDH"/>
    <property type="match status" value="1"/>
</dbReference>
<dbReference type="InterPro" id="IPR015590">
    <property type="entry name" value="Aldehyde_DH_dom"/>
</dbReference>
<feature type="domain" description="Alcohol dehydrogenase iron-type/glycerol dehydrogenase GldA" evidence="10">
    <location>
        <begin position="465"/>
        <end position="641"/>
    </location>
</feature>
<protein>
    <recommendedName>
        <fullName evidence="8">Aldehyde-alcohol dehydrogenase</fullName>
    </recommendedName>
</protein>
<dbReference type="PIRSF" id="PIRSF000111">
    <property type="entry name" value="ALDH_ADH"/>
    <property type="match status" value="1"/>
</dbReference>
<dbReference type="GO" id="GO:0046872">
    <property type="term" value="F:metal ion binding"/>
    <property type="evidence" value="ECO:0007669"/>
    <property type="project" value="InterPro"/>
</dbReference>
<dbReference type="EMBL" id="JACHLZ010000001">
    <property type="protein sequence ID" value="MBB5830616.1"/>
    <property type="molecule type" value="Genomic_DNA"/>
</dbReference>
<dbReference type="Pfam" id="PF25137">
    <property type="entry name" value="ADH_Fe_C"/>
    <property type="match status" value="1"/>
</dbReference>